<name>A0A089Q256_9HYPH</name>
<dbReference type="EMBL" id="CP003811">
    <property type="protein sequence ID" value="AIQ88674.1"/>
    <property type="molecule type" value="Genomic_DNA"/>
</dbReference>
<dbReference type="KEGG" id="mor:MOC_0919"/>
<protein>
    <submittedName>
        <fullName evidence="2">Protein of unassigned function</fullName>
    </submittedName>
</protein>
<sequence>MIPVHAVSPIGRAQKGRVACVGAERRRTAPVPRGGAERLQVSVLRRTHAGSRSGSARSTGRRSRQSPGPDRWISTGRRSVDLSVRLGLCCRASRR</sequence>
<keyword evidence="3" id="KW-1185">Reference proteome</keyword>
<evidence type="ECO:0000256" key="1">
    <source>
        <dbReference type="SAM" id="MobiDB-lite"/>
    </source>
</evidence>
<proteinExistence type="predicted"/>
<reference evidence="2 3" key="1">
    <citation type="journal article" date="2014" name="PLoS ONE">
        <title>Genome Information of Methylobacterium oryzae, a Plant-Probiotic Methylotroph in the Phyllosphere.</title>
        <authorList>
            <person name="Kwak M.J."/>
            <person name="Jeong H."/>
            <person name="Madhaiyan M."/>
            <person name="Lee Y."/>
            <person name="Sa T.M."/>
            <person name="Oh T.K."/>
            <person name="Kim J.F."/>
        </authorList>
    </citation>
    <scope>NUCLEOTIDE SEQUENCE [LARGE SCALE GENOMIC DNA]</scope>
    <source>
        <strain evidence="2 3">CBMB20</strain>
    </source>
</reference>
<dbReference type="HOGENOM" id="CLU_2369621_0_0_5"/>
<gene>
    <name evidence="2" type="ORF">MOC_0919</name>
</gene>
<organism evidence="2 3">
    <name type="scientific">Methylobacterium oryzae CBMB20</name>
    <dbReference type="NCBI Taxonomy" id="693986"/>
    <lineage>
        <taxon>Bacteria</taxon>
        <taxon>Pseudomonadati</taxon>
        <taxon>Pseudomonadota</taxon>
        <taxon>Alphaproteobacteria</taxon>
        <taxon>Hyphomicrobiales</taxon>
        <taxon>Methylobacteriaceae</taxon>
        <taxon>Methylobacterium</taxon>
    </lineage>
</organism>
<feature type="region of interest" description="Disordered" evidence="1">
    <location>
        <begin position="43"/>
        <end position="76"/>
    </location>
</feature>
<accession>A0A089Q256</accession>
<evidence type="ECO:0000313" key="2">
    <source>
        <dbReference type="EMBL" id="AIQ88674.1"/>
    </source>
</evidence>
<dbReference type="AlphaFoldDB" id="A0A089Q256"/>
<dbReference type="Proteomes" id="UP000029492">
    <property type="component" value="Chromosome"/>
</dbReference>
<evidence type="ECO:0000313" key="3">
    <source>
        <dbReference type="Proteomes" id="UP000029492"/>
    </source>
</evidence>